<dbReference type="EMBL" id="LYBM01000007">
    <property type="protein sequence ID" value="ODA34566.1"/>
    <property type="molecule type" value="Genomic_DNA"/>
</dbReference>
<dbReference type="CDD" id="cd01948">
    <property type="entry name" value="EAL"/>
    <property type="match status" value="1"/>
</dbReference>
<dbReference type="Proteomes" id="UP000094936">
    <property type="component" value="Unassembled WGS sequence"/>
</dbReference>
<dbReference type="RefSeq" id="WP_068900313.1">
    <property type="nucleotide sequence ID" value="NZ_JBHUIF010000015.1"/>
</dbReference>
<keyword evidence="4" id="KW-1185">Reference proteome</keyword>
<proteinExistence type="predicted"/>
<organism evidence="3 4">
    <name type="scientific">Veronia pacifica</name>
    <dbReference type="NCBI Taxonomy" id="1080227"/>
    <lineage>
        <taxon>Bacteria</taxon>
        <taxon>Pseudomonadati</taxon>
        <taxon>Pseudomonadota</taxon>
        <taxon>Gammaproteobacteria</taxon>
        <taxon>Vibrionales</taxon>
        <taxon>Vibrionaceae</taxon>
        <taxon>Veronia</taxon>
    </lineage>
</organism>
<dbReference type="PANTHER" id="PTHR33121:SF56">
    <property type="entry name" value="SIGNALLING PROTEIN WITH EAL AND C2 DOMAINS"/>
    <property type="match status" value="1"/>
</dbReference>
<comment type="caution">
    <text evidence="3">The sequence shown here is derived from an EMBL/GenBank/DDBJ whole genome shotgun (WGS) entry which is preliminary data.</text>
</comment>
<protein>
    <recommendedName>
        <fullName evidence="2">EAL domain-containing protein</fullName>
    </recommendedName>
</protein>
<feature type="transmembrane region" description="Helical" evidence="1">
    <location>
        <begin position="9"/>
        <end position="28"/>
    </location>
</feature>
<dbReference type="Gene3D" id="3.20.20.450">
    <property type="entry name" value="EAL domain"/>
    <property type="match status" value="1"/>
</dbReference>
<dbReference type="InterPro" id="IPR035919">
    <property type="entry name" value="EAL_sf"/>
</dbReference>
<evidence type="ECO:0000259" key="2">
    <source>
        <dbReference type="PROSITE" id="PS50883"/>
    </source>
</evidence>
<accession>A0A1C3EMU8</accession>
<dbReference type="OrthoDB" id="675397at2"/>
<keyword evidence="1" id="KW-0472">Membrane</keyword>
<reference evidence="3 4" key="1">
    <citation type="submission" date="2016-05" db="EMBL/GenBank/DDBJ databases">
        <title>Genomic Taxonomy of the Vibrionaceae.</title>
        <authorList>
            <person name="Gomez-Gil B."/>
            <person name="Enciso-Ibarra J."/>
        </authorList>
    </citation>
    <scope>NUCLEOTIDE SEQUENCE [LARGE SCALE GENOMIC DNA]</scope>
    <source>
        <strain evidence="3 4">CAIM 1920</strain>
    </source>
</reference>
<keyword evidence="1" id="KW-0812">Transmembrane</keyword>
<keyword evidence="1" id="KW-1133">Transmembrane helix</keyword>
<evidence type="ECO:0000313" key="4">
    <source>
        <dbReference type="Proteomes" id="UP000094936"/>
    </source>
</evidence>
<sequence length="495" mass="55681">MNLILKRQTIFGVVLVSVVVSLLLFIPIQDWVVDRKLSDSTSEFAEEIFGLVASGIEDIRKTADSMDDCSPTTINQLTAIPSDHPNIVKADFYPLEGRSCIESSRVKEWDKSKPLLTIDALRWETNKKRFNRISVTTTSGMLILTIRPINELLKDCPKCIAVNVAQAGSTFNLFASITYDYEHTFQFSYIDNVNVVFHLNKDAKRIIAGATPIYLSMLICMSAILIVLLLALNQSDNRMLENLLNEAIDKQALKPFYQPIVKREENGFRIVGAEVLVRWITRNGKTILPSSFIPLAEQNNLIDRITDQLIDNVLAQLVRLQLPPNFFVSINIPPAYLEKKNVANKLIKKIELAGLSYDVISLEVTERTPFKNLDKAAKSIEILKAKGMSVKLDDCGMGYGAFEYLQSLNIDTIKIDLMFVKTIDIEPKNTAILDAIIAFGKTSDLHIVAEGVENNIQSDYLIDAGVDMLQGDFFGEPMNFYNFRRVLTGSTYFTR</sequence>
<dbReference type="InterPro" id="IPR001633">
    <property type="entry name" value="EAL_dom"/>
</dbReference>
<dbReference type="Pfam" id="PF00563">
    <property type="entry name" value="EAL"/>
    <property type="match status" value="1"/>
</dbReference>
<feature type="transmembrane region" description="Helical" evidence="1">
    <location>
        <begin position="213"/>
        <end position="232"/>
    </location>
</feature>
<dbReference type="SUPFAM" id="SSF141868">
    <property type="entry name" value="EAL domain-like"/>
    <property type="match status" value="1"/>
</dbReference>
<gene>
    <name evidence="3" type="ORF">A8L45_06250</name>
</gene>
<dbReference type="STRING" id="1080227.A8L45_06250"/>
<feature type="domain" description="EAL" evidence="2">
    <location>
        <begin position="237"/>
        <end position="491"/>
    </location>
</feature>
<evidence type="ECO:0000256" key="1">
    <source>
        <dbReference type="SAM" id="Phobius"/>
    </source>
</evidence>
<dbReference type="PROSITE" id="PS50883">
    <property type="entry name" value="EAL"/>
    <property type="match status" value="1"/>
</dbReference>
<dbReference type="SMART" id="SM00052">
    <property type="entry name" value="EAL"/>
    <property type="match status" value="1"/>
</dbReference>
<dbReference type="GO" id="GO:0071111">
    <property type="term" value="F:cyclic-guanylate-specific phosphodiesterase activity"/>
    <property type="evidence" value="ECO:0007669"/>
    <property type="project" value="InterPro"/>
</dbReference>
<name>A0A1C3EMU8_9GAMM</name>
<dbReference type="AlphaFoldDB" id="A0A1C3EMU8"/>
<evidence type="ECO:0000313" key="3">
    <source>
        <dbReference type="EMBL" id="ODA34566.1"/>
    </source>
</evidence>
<dbReference type="InterPro" id="IPR050706">
    <property type="entry name" value="Cyclic-di-GMP_PDE-like"/>
</dbReference>
<dbReference type="PANTHER" id="PTHR33121">
    <property type="entry name" value="CYCLIC DI-GMP PHOSPHODIESTERASE PDEF"/>
    <property type="match status" value="1"/>
</dbReference>